<evidence type="ECO:0000313" key="1">
    <source>
        <dbReference type="EMBL" id="PAX08398.1"/>
    </source>
</evidence>
<gene>
    <name evidence="1" type="ORF">CKY28_11750</name>
</gene>
<protein>
    <submittedName>
        <fullName evidence="1">Uncharacterized protein</fullName>
    </submittedName>
</protein>
<dbReference type="Proteomes" id="UP000218151">
    <property type="component" value="Unassembled WGS sequence"/>
</dbReference>
<dbReference type="EMBL" id="NSLI01000003">
    <property type="protein sequence ID" value="PAX08398.1"/>
    <property type="molecule type" value="Genomic_DNA"/>
</dbReference>
<keyword evidence="2" id="KW-1185">Reference proteome</keyword>
<evidence type="ECO:0000313" key="2">
    <source>
        <dbReference type="Proteomes" id="UP000218151"/>
    </source>
</evidence>
<name>A0A2A2SGP9_9SPHN</name>
<accession>A0A2A2SGP9</accession>
<dbReference type="OrthoDB" id="7584306at2"/>
<proteinExistence type="predicted"/>
<organism evidence="1 2">
    <name type="scientific">Sphingomonas lenta</name>
    <dbReference type="NCBI Taxonomy" id="1141887"/>
    <lineage>
        <taxon>Bacteria</taxon>
        <taxon>Pseudomonadati</taxon>
        <taxon>Pseudomonadota</taxon>
        <taxon>Alphaproteobacteria</taxon>
        <taxon>Sphingomonadales</taxon>
        <taxon>Sphingomonadaceae</taxon>
        <taxon>Sphingomonas</taxon>
    </lineage>
</organism>
<sequence length="66" mass="7062">MRDRRKLLIAGGAVLALMAVQRPTADIRLITHSVGDPNPQRVQAAVDLGLMAVSVLVTWTSQRLGG</sequence>
<comment type="caution">
    <text evidence="1">The sequence shown here is derived from an EMBL/GenBank/DDBJ whole genome shotgun (WGS) entry which is preliminary data.</text>
</comment>
<dbReference type="RefSeq" id="WP_095998640.1">
    <property type="nucleotide sequence ID" value="NZ_NSLI01000003.1"/>
</dbReference>
<reference evidence="2" key="1">
    <citation type="submission" date="2017-09" db="EMBL/GenBank/DDBJ databases">
        <authorList>
            <person name="Feng G."/>
            <person name="Zhu H."/>
        </authorList>
    </citation>
    <scope>NUCLEOTIDE SEQUENCE [LARGE SCALE GENOMIC DNA]</scope>
    <source>
        <strain evidence="2">1PNM-20</strain>
    </source>
</reference>
<dbReference type="AlphaFoldDB" id="A0A2A2SGP9"/>